<evidence type="ECO:0000256" key="3">
    <source>
        <dbReference type="ARBA" id="ARBA00023163"/>
    </source>
</evidence>
<dbReference type="SMART" id="SM00895">
    <property type="entry name" value="FCD"/>
    <property type="match status" value="1"/>
</dbReference>
<dbReference type="Proteomes" id="UP001596104">
    <property type="component" value="Unassembled WGS sequence"/>
</dbReference>
<feature type="domain" description="HTH gntR-type" evidence="4">
    <location>
        <begin position="10"/>
        <end position="77"/>
    </location>
</feature>
<name>A0ABW0HEM3_9HYPH</name>
<protein>
    <submittedName>
        <fullName evidence="5">GntR family transcriptional regulator</fullName>
    </submittedName>
</protein>
<dbReference type="EMBL" id="JBHSLV010000033">
    <property type="protein sequence ID" value="MFC5394832.1"/>
    <property type="molecule type" value="Genomic_DNA"/>
</dbReference>
<dbReference type="PANTHER" id="PTHR43537">
    <property type="entry name" value="TRANSCRIPTIONAL REGULATOR, GNTR FAMILY"/>
    <property type="match status" value="1"/>
</dbReference>
<dbReference type="PROSITE" id="PS50949">
    <property type="entry name" value="HTH_GNTR"/>
    <property type="match status" value="1"/>
</dbReference>
<dbReference type="InterPro" id="IPR036390">
    <property type="entry name" value="WH_DNA-bd_sf"/>
</dbReference>
<keyword evidence="2" id="KW-0238">DNA-binding</keyword>
<evidence type="ECO:0000256" key="2">
    <source>
        <dbReference type="ARBA" id="ARBA00023125"/>
    </source>
</evidence>
<keyword evidence="3" id="KW-0804">Transcription</keyword>
<dbReference type="SMART" id="SM00345">
    <property type="entry name" value="HTH_GNTR"/>
    <property type="match status" value="1"/>
</dbReference>
<dbReference type="InterPro" id="IPR008920">
    <property type="entry name" value="TF_FadR/GntR_C"/>
</dbReference>
<sequence length="218" mass="24718">MDPASRRDSRSAAAVVADDLRAAILRNRLPGGERLRQDAIATQFGVSQMIVREAFKQLVGEGFLTAEPRRGVAVAVMSRDEAWEISQLRAILECQALRWAIPNMVRADFLAAAKVLDELDTATAVDAKILLNGRFHQILYAPARRPRTLEMIETLRMNFERYLRYTWEQTHHLEQSQAEHRSILTLCEMRDVERACDLLRKHVLATGDLLVDSLTPKA</sequence>
<comment type="caution">
    <text evidence="5">The sequence shown here is derived from an EMBL/GenBank/DDBJ whole genome shotgun (WGS) entry which is preliminary data.</text>
</comment>
<gene>
    <name evidence="5" type="ORF">ACFPPC_19525</name>
</gene>
<dbReference type="Gene3D" id="1.20.120.530">
    <property type="entry name" value="GntR ligand-binding domain-like"/>
    <property type="match status" value="1"/>
</dbReference>
<dbReference type="InterPro" id="IPR011711">
    <property type="entry name" value="GntR_C"/>
</dbReference>
<evidence type="ECO:0000313" key="5">
    <source>
        <dbReference type="EMBL" id="MFC5394832.1"/>
    </source>
</evidence>
<dbReference type="SUPFAM" id="SSF48008">
    <property type="entry name" value="GntR ligand-binding domain-like"/>
    <property type="match status" value="1"/>
</dbReference>
<keyword evidence="6" id="KW-1185">Reference proteome</keyword>
<dbReference type="InterPro" id="IPR000524">
    <property type="entry name" value="Tscrpt_reg_HTH_GntR"/>
</dbReference>
<dbReference type="PANTHER" id="PTHR43537:SF41">
    <property type="entry name" value="TRANSCRIPTIONAL REGULATORY PROTEIN"/>
    <property type="match status" value="1"/>
</dbReference>
<accession>A0ABW0HEM3</accession>
<dbReference type="InterPro" id="IPR036388">
    <property type="entry name" value="WH-like_DNA-bd_sf"/>
</dbReference>
<dbReference type="Gene3D" id="1.10.10.10">
    <property type="entry name" value="Winged helix-like DNA-binding domain superfamily/Winged helix DNA-binding domain"/>
    <property type="match status" value="1"/>
</dbReference>
<evidence type="ECO:0000313" key="6">
    <source>
        <dbReference type="Proteomes" id="UP001596104"/>
    </source>
</evidence>
<dbReference type="SUPFAM" id="SSF46785">
    <property type="entry name" value="Winged helix' DNA-binding domain"/>
    <property type="match status" value="1"/>
</dbReference>
<reference evidence="6" key="1">
    <citation type="journal article" date="2019" name="Int. J. Syst. Evol. Microbiol.">
        <title>The Global Catalogue of Microorganisms (GCM) 10K type strain sequencing project: providing services to taxonomists for standard genome sequencing and annotation.</title>
        <authorList>
            <consortium name="The Broad Institute Genomics Platform"/>
            <consortium name="The Broad Institute Genome Sequencing Center for Infectious Disease"/>
            <person name="Wu L."/>
            <person name="Ma J."/>
        </authorList>
    </citation>
    <scope>NUCLEOTIDE SEQUENCE [LARGE SCALE GENOMIC DNA]</scope>
    <source>
        <strain evidence="6">CGMCC 1.16326</strain>
    </source>
</reference>
<organism evidence="5 6">
    <name type="scientific">Bosea vestrisii</name>
    <dbReference type="NCBI Taxonomy" id="151416"/>
    <lineage>
        <taxon>Bacteria</taxon>
        <taxon>Pseudomonadati</taxon>
        <taxon>Pseudomonadota</taxon>
        <taxon>Alphaproteobacteria</taxon>
        <taxon>Hyphomicrobiales</taxon>
        <taxon>Boseaceae</taxon>
        <taxon>Bosea</taxon>
    </lineage>
</organism>
<keyword evidence="1" id="KW-0805">Transcription regulation</keyword>
<proteinExistence type="predicted"/>
<dbReference type="CDD" id="cd07377">
    <property type="entry name" value="WHTH_GntR"/>
    <property type="match status" value="1"/>
</dbReference>
<evidence type="ECO:0000259" key="4">
    <source>
        <dbReference type="PROSITE" id="PS50949"/>
    </source>
</evidence>
<dbReference type="Pfam" id="PF00392">
    <property type="entry name" value="GntR"/>
    <property type="match status" value="1"/>
</dbReference>
<dbReference type="Pfam" id="PF07729">
    <property type="entry name" value="FCD"/>
    <property type="match status" value="1"/>
</dbReference>
<evidence type="ECO:0000256" key="1">
    <source>
        <dbReference type="ARBA" id="ARBA00023015"/>
    </source>
</evidence>